<keyword evidence="2" id="KW-1185">Reference proteome</keyword>
<accession>A0A191UGL9</accession>
<dbReference type="STRING" id="1743168.A8O14_08260"/>
<organism evidence="1 2">
    <name type="scientific">Polynucleobacter wuianus</name>
    <dbReference type="NCBI Taxonomy" id="1743168"/>
    <lineage>
        <taxon>Bacteria</taxon>
        <taxon>Pseudomonadati</taxon>
        <taxon>Pseudomonadota</taxon>
        <taxon>Betaproteobacteria</taxon>
        <taxon>Burkholderiales</taxon>
        <taxon>Burkholderiaceae</taxon>
        <taxon>Polynucleobacter</taxon>
    </lineage>
</organism>
<dbReference type="AlphaFoldDB" id="A0A191UGL9"/>
<evidence type="ECO:0000313" key="2">
    <source>
        <dbReference type="Proteomes" id="UP000078463"/>
    </source>
</evidence>
<protein>
    <submittedName>
        <fullName evidence="1">Uncharacterized protein</fullName>
    </submittedName>
</protein>
<dbReference type="KEGG" id="pwu:A8O14_08260"/>
<dbReference type="EMBL" id="CP015922">
    <property type="protein sequence ID" value="ANJ00067.1"/>
    <property type="molecule type" value="Genomic_DNA"/>
</dbReference>
<dbReference type="OrthoDB" id="9131067at2"/>
<evidence type="ECO:0000313" key="1">
    <source>
        <dbReference type="EMBL" id="ANJ00067.1"/>
    </source>
</evidence>
<name>A0A191UGL9_9BURK</name>
<gene>
    <name evidence="1" type="ORF">A8O14_08260</name>
</gene>
<reference evidence="2" key="1">
    <citation type="submission" date="2016-05" db="EMBL/GenBank/DDBJ databases">
        <title>Polynucleobacter sp. QLW-P1FAT50C-4 genome.</title>
        <authorList>
            <person name="Hahn M.W."/>
        </authorList>
    </citation>
    <scope>NUCLEOTIDE SEQUENCE [LARGE SCALE GENOMIC DNA]</scope>
    <source>
        <strain evidence="2">QLW-P1FAT50C-4</strain>
    </source>
</reference>
<dbReference type="RefSeq" id="WP_068949073.1">
    <property type="nucleotide sequence ID" value="NZ_CP015922.1"/>
</dbReference>
<dbReference type="Proteomes" id="UP000078463">
    <property type="component" value="Chromosome"/>
</dbReference>
<sequence>MALQTLHTITVDDLVFTNPALHAEYVILVTKLIDKLRELSKQNSSIATSSGLTEKYDTNSNEAYLDLILSNERDSFSARIYIHQLKYFLVEVNGIGKLANTAEDVLNIADEGLSKIF</sequence>
<proteinExistence type="predicted"/>